<accession>A0A9E2KAL2</accession>
<comment type="cofactor">
    <cofactor evidence="1">
        <name>FAD</name>
        <dbReference type="ChEBI" id="CHEBI:57692"/>
    </cofactor>
</comment>
<evidence type="ECO:0000259" key="4">
    <source>
        <dbReference type="Pfam" id="PF03486"/>
    </source>
</evidence>
<protein>
    <submittedName>
        <fullName evidence="6">NAD(P)/FAD-dependent oxidoreductase</fullName>
    </submittedName>
</protein>
<evidence type="ECO:0000313" key="6">
    <source>
        <dbReference type="EMBL" id="MBU3803545.1"/>
    </source>
</evidence>
<dbReference type="PRINTS" id="PR00411">
    <property type="entry name" value="PNDRDTASEI"/>
</dbReference>
<dbReference type="SUPFAM" id="SSF51905">
    <property type="entry name" value="FAD/NAD(P)-binding domain"/>
    <property type="match status" value="1"/>
</dbReference>
<dbReference type="InterPro" id="IPR055178">
    <property type="entry name" value="RsdA/BaiN/AoA(So)-like_dom"/>
</dbReference>
<dbReference type="Proteomes" id="UP000824229">
    <property type="component" value="Unassembled WGS sequence"/>
</dbReference>
<feature type="domain" description="RsdA/BaiN/AoA(So)-like Rossmann fold-like" evidence="4">
    <location>
        <begin position="3"/>
        <end position="403"/>
    </location>
</feature>
<sequence length="411" mass="45262">MQDVVIIGGGASGLVAAIVAARRGSKVVILERLNRVGKKILVTGNGRCNMTNTVLDKAYYHSSSKVDFECVLKRFGYEETKAFFYELGIMPLIEGKKVYPLSEQATSIVDVLRMELERLGVSIIPDTKVVQMKEKKGCWLLTAEDGRCFEAGKVIVATGGMTSTSLGCDGLGYELLKKVGHTLKKPFPILVHLISPTPYCKMMKGTKVKANASIFVENKKKRMEYGEVLFTEDGLSGPAIFQISRVASLAALEKKKVQVKLDLFPTLTEDELVSLLYERIAAHPERTIENLLIGVVHKRVIIPLLKAARISSIHRTIENLEYEEVMNLVYAIKGLTFEIEGTRGYKFAQVTAGGISADEIDFKTMASLKANNLYITGEVMDVDGDCGGFNLQWAWATGYIAGESVSRNEAE</sequence>
<evidence type="ECO:0000256" key="1">
    <source>
        <dbReference type="ARBA" id="ARBA00001974"/>
    </source>
</evidence>
<dbReference type="AlphaFoldDB" id="A0A9E2KAL2"/>
<proteinExistence type="predicted"/>
<dbReference type="PANTHER" id="PTHR42887">
    <property type="entry name" value="OS12G0638800 PROTEIN"/>
    <property type="match status" value="1"/>
</dbReference>
<dbReference type="InterPro" id="IPR057661">
    <property type="entry name" value="RsdA/BaiN/AoA(So)_Rossmann"/>
</dbReference>
<organism evidence="6 7">
    <name type="scientific">Candidatus Cellulosilyticum pullistercoris</name>
    <dbReference type="NCBI Taxonomy" id="2838521"/>
    <lineage>
        <taxon>Bacteria</taxon>
        <taxon>Bacillati</taxon>
        <taxon>Bacillota</taxon>
        <taxon>Clostridia</taxon>
        <taxon>Lachnospirales</taxon>
        <taxon>Cellulosilyticaceae</taxon>
        <taxon>Cellulosilyticum</taxon>
    </lineage>
</organism>
<dbReference type="InterPro" id="IPR036188">
    <property type="entry name" value="FAD/NAD-bd_sf"/>
</dbReference>
<dbReference type="Pfam" id="PF03486">
    <property type="entry name" value="HI0933_like"/>
    <property type="match status" value="1"/>
</dbReference>
<dbReference type="PRINTS" id="PR00368">
    <property type="entry name" value="FADPNR"/>
</dbReference>
<dbReference type="PANTHER" id="PTHR42887:SF2">
    <property type="entry name" value="OS12G0638800 PROTEIN"/>
    <property type="match status" value="1"/>
</dbReference>
<dbReference type="Gene3D" id="2.40.30.10">
    <property type="entry name" value="Translation factors"/>
    <property type="match status" value="1"/>
</dbReference>
<dbReference type="InterPro" id="IPR023166">
    <property type="entry name" value="BaiN-like_dom_sf"/>
</dbReference>
<dbReference type="SUPFAM" id="SSF160996">
    <property type="entry name" value="HI0933 insert domain-like"/>
    <property type="match status" value="1"/>
</dbReference>
<evidence type="ECO:0000313" key="7">
    <source>
        <dbReference type="Proteomes" id="UP000824229"/>
    </source>
</evidence>
<dbReference type="InterPro" id="IPR004792">
    <property type="entry name" value="BaiN-like"/>
</dbReference>
<gene>
    <name evidence="6" type="ORF">H9872_02140</name>
</gene>
<evidence type="ECO:0000256" key="2">
    <source>
        <dbReference type="ARBA" id="ARBA00022630"/>
    </source>
</evidence>
<dbReference type="NCBIfam" id="TIGR00275">
    <property type="entry name" value="aminoacetone oxidase family FAD-binding enzyme"/>
    <property type="match status" value="1"/>
</dbReference>
<name>A0A9E2KAL2_9FIRM</name>
<dbReference type="Pfam" id="PF22780">
    <property type="entry name" value="HI0933_like_1st"/>
    <property type="match status" value="1"/>
</dbReference>
<dbReference type="Gene3D" id="3.50.50.60">
    <property type="entry name" value="FAD/NAD(P)-binding domain"/>
    <property type="match status" value="1"/>
</dbReference>
<keyword evidence="2" id="KW-0285">Flavoprotein</keyword>
<feature type="domain" description="RsdA/BaiN/AoA(So)-like insert" evidence="5">
    <location>
        <begin position="191"/>
        <end position="350"/>
    </location>
</feature>
<dbReference type="Gene3D" id="1.10.8.260">
    <property type="entry name" value="HI0933 insert domain-like"/>
    <property type="match status" value="1"/>
</dbReference>
<reference evidence="6" key="2">
    <citation type="submission" date="2021-04" db="EMBL/GenBank/DDBJ databases">
        <authorList>
            <person name="Gilroy R."/>
        </authorList>
    </citation>
    <scope>NUCLEOTIDE SEQUENCE</scope>
    <source>
        <strain evidence="6">B5-657</strain>
    </source>
</reference>
<evidence type="ECO:0000259" key="5">
    <source>
        <dbReference type="Pfam" id="PF22780"/>
    </source>
</evidence>
<reference evidence="6" key="1">
    <citation type="journal article" date="2021" name="PeerJ">
        <title>Extensive microbial diversity within the chicken gut microbiome revealed by metagenomics and culture.</title>
        <authorList>
            <person name="Gilroy R."/>
            <person name="Ravi A."/>
            <person name="Getino M."/>
            <person name="Pursley I."/>
            <person name="Horton D.L."/>
            <person name="Alikhan N.F."/>
            <person name="Baker D."/>
            <person name="Gharbi K."/>
            <person name="Hall N."/>
            <person name="Watson M."/>
            <person name="Adriaenssens E.M."/>
            <person name="Foster-Nyarko E."/>
            <person name="Jarju S."/>
            <person name="Secka A."/>
            <person name="Antonio M."/>
            <person name="Oren A."/>
            <person name="Chaudhuri R.R."/>
            <person name="La Ragione R."/>
            <person name="Hildebrand F."/>
            <person name="Pallen M.J."/>
        </authorList>
    </citation>
    <scope>NUCLEOTIDE SEQUENCE</scope>
    <source>
        <strain evidence="6">B5-657</strain>
    </source>
</reference>
<evidence type="ECO:0000256" key="3">
    <source>
        <dbReference type="ARBA" id="ARBA00022827"/>
    </source>
</evidence>
<dbReference type="EMBL" id="JAHLFQ010000040">
    <property type="protein sequence ID" value="MBU3803545.1"/>
    <property type="molecule type" value="Genomic_DNA"/>
</dbReference>
<keyword evidence="3" id="KW-0274">FAD</keyword>
<comment type="caution">
    <text evidence="6">The sequence shown here is derived from an EMBL/GenBank/DDBJ whole genome shotgun (WGS) entry which is preliminary data.</text>
</comment>